<dbReference type="Proteomes" id="UP000228380">
    <property type="component" value="Unplaced"/>
</dbReference>
<dbReference type="GO" id="GO:0005886">
    <property type="term" value="C:plasma membrane"/>
    <property type="evidence" value="ECO:0007669"/>
    <property type="project" value="TreeGrafter"/>
</dbReference>
<evidence type="ECO:0000313" key="7">
    <source>
        <dbReference type="RefSeq" id="XP_008778314.2"/>
    </source>
</evidence>
<dbReference type="SUPFAM" id="SSF49503">
    <property type="entry name" value="Cupredoxins"/>
    <property type="match status" value="1"/>
</dbReference>
<feature type="compositionally biased region" description="Low complexity" evidence="3">
    <location>
        <begin position="142"/>
        <end position="154"/>
    </location>
</feature>
<dbReference type="GO" id="GO:0009055">
    <property type="term" value="F:electron transfer activity"/>
    <property type="evidence" value="ECO:0007669"/>
    <property type="project" value="InterPro"/>
</dbReference>
<feature type="chain" id="PRO_5034098987" evidence="4">
    <location>
        <begin position="24"/>
        <end position="172"/>
    </location>
</feature>
<evidence type="ECO:0000256" key="4">
    <source>
        <dbReference type="SAM" id="SignalP"/>
    </source>
</evidence>
<keyword evidence="1" id="KW-0479">Metal-binding</keyword>
<dbReference type="KEGG" id="pda:103698117"/>
<evidence type="ECO:0000256" key="1">
    <source>
        <dbReference type="ARBA" id="ARBA00022723"/>
    </source>
</evidence>
<dbReference type="InterPro" id="IPR003245">
    <property type="entry name" value="Phytocyanin_dom"/>
</dbReference>
<dbReference type="PROSITE" id="PS51485">
    <property type="entry name" value="PHYTOCYANIN"/>
    <property type="match status" value="1"/>
</dbReference>
<dbReference type="Gene3D" id="2.60.40.420">
    <property type="entry name" value="Cupredoxins - blue copper proteins"/>
    <property type="match status" value="1"/>
</dbReference>
<dbReference type="GeneID" id="103698117"/>
<evidence type="ECO:0000259" key="5">
    <source>
        <dbReference type="PROSITE" id="PS51485"/>
    </source>
</evidence>
<dbReference type="CDD" id="cd04216">
    <property type="entry name" value="Phytocyanin"/>
    <property type="match status" value="1"/>
</dbReference>
<dbReference type="FunFam" id="2.60.40.420:FF:000003">
    <property type="entry name" value="Blue copper"/>
    <property type="match status" value="1"/>
</dbReference>
<dbReference type="PANTHER" id="PTHR33021:SF522">
    <property type="entry name" value="PHYTOCYANIN DOMAIN-CONTAINING PROTEIN"/>
    <property type="match status" value="1"/>
</dbReference>
<evidence type="ECO:0000313" key="6">
    <source>
        <dbReference type="Proteomes" id="UP000228380"/>
    </source>
</evidence>
<feature type="domain" description="Phytocyanin" evidence="5">
    <location>
        <begin position="24"/>
        <end position="123"/>
    </location>
</feature>
<dbReference type="InterPro" id="IPR039391">
    <property type="entry name" value="Phytocyanin-like"/>
</dbReference>
<organism evidence="6 7">
    <name type="scientific">Phoenix dactylifera</name>
    <name type="common">Date palm</name>
    <dbReference type="NCBI Taxonomy" id="42345"/>
    <lineage>
        <taxon>Eukaryota</taxon>
        <taxon>Viridiplantae</taxon>
        <taxon>Streptophyta</taxon>
        <taxon>Embryophyta</taxon>
        <taxon>Tracheophyta</taxon>
        <taxon>Spermatophyta</taxon>
        <taxon>Magnoliopsida</taxon>
        <taxon>Liliopsida</taxon>
        <taxon>Arecaceae</taxon>
        <taxon>Coryphoideae</taxon>
        <taxon>Phoeniceae</taxon>
        <taxon>Phoenix</taxon>
    </lineage>
</organism>
<keyword evidence="2" id="KW-0325">Glycoprotein</keyword>
<feature type="region of interest" description="Disordered" evidence="3">
    <location>
        <begin position="121"/>
        <end position="154"/>
    </location>
</feature>
<protein>
    <submittedName>
        <fullName evidence="7">Mavicyanin-like</fullName>
    </submittedName>
</protein>
<dbReference type="PANTHER" id="PTHR33021">
    <property type="entry name" value="BLUE COPPER PROTEIN"/>
    <property type="match status" value="1"/>
</dbReference>
<feature type="signal peptide" evidence="4">
    <location>
        <begin position="1"/>
        <end position="23"/>
    </location>
</feature>
<keyword evidence="6" id="KW-1185">Reference proteome</keyword>
<dbReference type="AlphaFoldDB" id="A0A8B7BJA1"/>
<dbReference type="OrthoDB" id="206968at2759"/>
<dbReference type="InterPro" id="IPR008972">
    <property type="entry name" value="Cupredoxin"/>
</dbReference>
<dbReference type="GO" id="GO:0046872">
    <property type="term" value="F:metal ion binding"/>
    <property type="evidence" value="ECO:0007669"/>
    <property type="project" value="UniProtKB-KW"/>
</dbReference>
<reference evidence="7" key="1">
    <citation type="submission" date="2025-08" db="UniProtKB">
        <authorList>
            <consortium name="RefSeq"/>
        </authorList>
    </citation>
    <scope>IDENTIFICATION</scope>
    <source>
        <tissue evidence="7">Young leaves</tissue>
    </source>
</reference>
<accession>A0A8B7BJA1</accession>
<keyword evidence="4" id="KW-0732">Signal</keyword>
<evidence type="ECO:0000256" key="2">
    <source>
        <dbReference type="ARBA" id="ARBA00023180"/>
    </source>
</evidence>
<dbReference type="Pfam" id="PF02298">
    <property type="entry name" value="Cu_bind_like"/>
    <property type="match status" value="1"/>
</dbReference>
<proteinExistence type="predicted"/>
<feature type="compositionally biased region" description="Pro residues" evidence="3">
    <location>
        <begin position="128"/>
        <end position="141"/>
    </location>
</feature>
<evidence type="ECO:0000256" key="3">
    <source>
        <dbReference type="SAM" id="MobiDB-lite"/>
    </source>
</evidence>
<sequence length="172" mass="17155">MAGYTSIALGALLLLSCAAWGSATVYTVGGSSGWNTGINYTDWTSGKTFTVGDSLLFNYATGAHTVTEVNSGDYDSCSSSNAISSETNGPTTIQLKTTGTRYYICSISGHCGLGMKVAVTVGSSGSPSTPPPPSTSTPSPPSSTTNGNHSSAPGLAPASAVASLAGLVVLLF</sequence>
<gene>
    <name evidence="7" type="primary">LOC103698117</name>
</gene>
<dbReference type="RefSeq" id="XP_008778314.2">
    <property type="nucleotide sequence ID" value="XM_008780092.4"/>
</dbReference>
<name>A0A8B7BJA1_PHODC</name>